<proteinExistence type="predicted"/>
<evidence type="ECO:0000313" key="3">
    <source>
        <dbReference type="Proteomes" id="UP000048949"/>
    </source>
</evidence>
<protein>
    <submittedName>
        <fullName evidence="2">Transcriptional repressor DicA</fullName>
    </submittedName>
</protein>
<dbReference type="Proteomes" id="UP000048949">
    <property type="component" value="Unassembled WGS sequence"/>
</dbReference>
<dbReference type="InterPro" id="IPR010982">
    <property type="entry name" value="Lambda_DNA-bd_dom_sf"/>
</dbReference>
<dbReference type="Pfam" id="PF01381">
    <property type="entry name" value="HTH_3"/>
    <property type="match status" value="1"/>
</dbReference>
<evidence type="ECO:0000313" key="2">
    <source>
        <dbReference type="EMBL" id="CRK74442.1"/>
    </source>
</evidence>
<dbReference type="SUPFAM" id="SSF47413">
    <property type="entry name" value="lambda repressor-like DNA-binding domains"/>
    <property type="match status" value="1"/>
</dbReference>
<dbReference type="GO" id="GO:0003677">
    <property type="term" value="F:DNA binding"/>
    <property type="evidence" value="ECO:0007669"/>
    <property type="project" value="InterPro"/>
</dbReference>
<organism evidence="2 3">
    <name type="scientific">Nereida ignava</name>
    <dbReference type="NCBI Taxonomy" id="282199"/>
    <lineage>
        <taxon>Bacteria</taxon>
        <taxon>Pseudomonadati</taxon>
        <taxon>Pseudomonadota</taxon>
        <taxon>Alphaproteobacteria</taxon>
        <taxon>Rhodobacterales</taxon>
        <taxon>Roseobacteraceae</taxon>
        <taxon>Nereida</taxon>
    </lineage>
</organism>
<reference evidence="2 3" key="1">
    <citation type="submission" date="2015-04" db="EMBL/GenBank/DDBJ databases">
        <authorList>
            <person name="Syromyatnikov M.Y."/>
            <person name="Popov V.N."/>
        </authorList>
    </citation>
    <scope>NUCLEOTIDE SEQUENCE [LARGE SCALE GENOMIC DNA]</scope>
    <source>
        <strain evidence="2 3">CECT 5292</strain>
    </source>
</reference>
<gene>
    <name evidence="2" type="ORF">NIG5292_00472</name>
</gene>
<dbReference type="PROSITE" id="PS50943">
    <property type="entry name" value="HTH_CROC1"/>
    <property type="match status" value="1"/>
</dbReference>
<dbReference type="AlphaFoldDB" id="A0A0U1NI75"/>
<keyword evidence="3" id="KW-1185">Reference proteome</keyword>
<dbReference type="EMBL" id="CVQV01000003">
    <property type="protein sequence ID" value="CRK74442.1"/>
    <property type="molecule type" value="Genomic_DNA"/>
</dbReference>
<evidence type="ECO:0000259" key="1">
    <source>
        <dbReference type="PROSITE" id="PS50943"/>
    </source>
</evidence>
<dbReference type="RefSeq" id="WP_048597755.1">
    <property type="nucleotide sequence ID" value="NZ_CBFHGK010000001.1"/>
</dbReference>
<name>A0A0U1NI75_9RHOB</name>
<feature type="domain" description="HTH cro/C1-type" evidence="1">
    <location>
        <begin position="23"/>
        <end position="77"/>
    </location>
</feature>
<dbReference type="Gene3D" id="1.10.260.40">
    <property type="entry name" value="lambda repressor-like DNA-binding domains"/>
    <property type="match status" value="1"/>
</dbReference>
<dbReference type="InterPro" id="IPR001387">
    <property type="entry name" value="Cro/C1-type_HTH"/>
</dbReference>
<accession>A0A0U1NI75</accession>
<dbReference type="OrthoDB" id="5659783at2"/>
<dbReference type="SMART" id="SM00530">
    <property type="entry name" value="HTH_XRE"/>
    <property type="match status" value="1"/>
</dbReference>
<dbReference type="STRING" id="282199.GCA_001049735_00472"/>
<dbReference type="CDD" id="cd00093">
    <property type="entry name" value="HTH_XRE"/>
    <property type="match status" value="1"/>
</dbReference>
<sequence>MEDVTQQNEDWFSEDTSTFGDRLAGAREAAGMTQAQLAKRLGVKLSTMQSWEEDLSEPRANRLTMMAGIIGVSFSWLLNGEGEGVEAPDMGQDLPDGVDELLLELRAIKARIYRETERMGIVEKRLRAAIKAGT</sequence>